<sequence length="486" mass="51910">MLDPAIFASGAITGAMAQADVEALQKALTAGYGTNAPELTGGAALRVQSLDPVMQVALQTNKHFVLFNRLPKTKPLGTVDEWTEQDDIGGFLGGSTNTETGVIRDATGAYQRMVGMVKFLMARRQVSLVVTLQKAIADAEATEYSNGAKQLLSDLEYLLFEGDDGVVPTEFSGIKAQLLAGVASGRVPPENIIDMDGKPLESQHELNAAAAHIAGYGQFGTATDLFMNQATQQDFDNRLDPAYRVPLSNVGDTGAKIGAPVVGIRTSNGNIATNQDVFIRHEGMKRAFQLIKPAIAAANAGMTPTSVTTDATGNAADSKFTTARAGTYVYGVAGVSEKGASTVSLTGQIAVAAGKKVVLTIAASAAGQETGYVIYRGRQNGPAAVADLREVCRIPRVGATTTFEDVNRIVPGSQEAYVLNLSPGDTAITFRQLMPMLKWQLYPTDSPIIPWAQMYFGFLRMSKRKQHVMVRNIVTRNQVWRPFADE</sequence>
<comment type="caution">
    <text evidence="1">The sequence shown here is derived from an EMBL/GenBank/DDBJ whole genome shotgun (WGS) entry which is preliminary data.</text>
</comment>
<dbReference type="OrthoDB" id="7374961at2"/>
<reference evidence="1 2" key="1">
    <citation type="submission" date="2019-09" db="EMBL/GenBank/DDBJ databases">
        <title>Genome sequence of Rhodovastum atsumiense, a diverse member of the Acetobacteraceae family of non-sulfur purple photosynthetic bacteria.</title>
        <authorList>
            <person name="Meyer T."/>
            <person name="Kyndt J."/>
        </authorList>
    </citation>
    <scope>NUCLEOTIDE SEQUENCE [LARGE SCALE GENOMIC DNA]</scope>
    <source>
        <strain evidence="1 2">DSM 21279</strain>
    </source>
</reference>
<protein>
    <submittedName>
        <fullName evidence="1">Uncharacterized protein</fullName>
    </submittedName>
</protein>
<gene>
    <name evidence="1" type="ORF">F1189_13590</name>
</gene>
<dbReference type="Proteomes" id="UP000325255">
    <property type="component" value="Unassembled WGS sequence"/>
</dbReference>
<accession>A0A5M6ITK3</accession>
<dbReference type="EMBL" id="VWPK01000019">
    <property type="protein sequence ID" value="KAA5611592.1"/>
    <property type="molecule type" value="Genomic_DNA"/>
</dbReference>
<dbReference type="AlphaFoldDB" id="A0A5M6ITK3"/>
<evidence type="ECO:0000313" key="1">
    <source>
        <dbReference type="EMBL" id="KAA5611592.1"/>
    </source>
</evidence>
<proteinExistence type="predicted"/>
<keyword evidence="2" id="KW-1185">Reference proteome</keyword>
<organism evidence="1 2">
    <name type="scientific">Rhodovastum atsumiense</name>
    <dbReference type="NCBI Taxonomy" id="504468"/>
    <lineage>
        <taxon>Bacteria</taxon>
        <taxon>Pseudomonadati</taxon>
        <taxon>Pseudomonadota</taxon>
        <taxon>Alphaproteobacteria</taxon>
        <taxon>Acetobacterales</taxon>
        <taxon>Acetobacteraceae</taxon>
        <taxon>Rhodovastum</taxon>
    </lineage>
</organism>
<dbReference type="RefSeq" id="WP_150041366.1">
    <property type="nucleotide sequence ID" value="NZ_OW485606.1"/>
</dbReference>
<name>A0A5M6ITK3_9PROT</name>
<evidence type="ECO:0000313" key="2">
    <source>
        <dbReference type="Proteomes" id="UP000325255"/>
    </source>
</evidence>